<feature type="compositionally biased region" description="Acidic residues" evidence="1">
    <location>
        <begin position="1"/>
        <end position="11"/>
    </location>
</feature>
<evidence type="ECO:0000256" key="1">
    <source>
        <dbReference type="SAM" id="MobiDB-lite"/>
    </source>
</evidence>
<feature type="compositionally biased region" description="Basic and acidic residues" evidence="1">
    <location>
        <begin position="55"/>
        <end position="114"/>
    </location>
</feature>
<feature type="compositionally biased region" description="Basic and acidic residues" evidence="1">
    <location>
        <begin position="153"/>
        <end position="162"/>
    </location>
</feature>
<accession>K1XXL4</accession>
<gene>
    <name evidence="2" type="ORF">ACD_78C00322G0001</name>
</gene>
<feature type="region of interest" description="Disordered" evidence="1">
    <location>
        <begin position="1"/>
        <end position="30"/>
    </location>
</feature>
<dbReference type="EMBL" id="AMFJ01034322">
    <property type="protein sequence ID" value="EKD29646.1"/>
    <property type="molecule type" value="Genomic_DNA"/>
</dbReference>
<feature type="compositionally biased region" description="Basic and acidic residues" evidence="1">
    <location>
        <begin position="12"/>
        <end position="25"/>
    </location>
</feature>
<reference evidence="2" key="1">
    <citation type="journal article" date="2012" name="Science">
        <title>Fermentation, hydrogen, and sulfur metabolism in multiple uncultivated bacterial phyla.</title>
        <authorList>
            <person name="Wrighton K.C."/>
            <person name="Thomas B.C."/>
            <person name="Sharon I."/>
            <person name="Miller C.S."/>
            <person name="Castelle C.J."/>
            <person name="VerBerkmoes N.C."/>
            <person name="Wilkins M.J."/>
            <person name="Hettich R.L."/>
            <person name="Lipton M.S."/>
            <person name="Williams K.H."/>
            <person name="Long P.E."/>
            <person name="Banfield J.F."/>
        </authorList>
    </citation>
    <scope>NUCLEOTIDE SEQUENCE [LARGE SCALE GENOMIC DNA]</scope>
</reference>
<evidence type="ECO:0000313" key="2">
    <source>
        <dbReference type="EMBL" id="EKD29646.1"/>
    </source>
</evidence>
<sequence length="269" mass="31874">MRQENREEDDVHLEINDIEKKRDSVGEGSPKNVFHIRGIESEPDWFDFTGIEVEKSGHNDIPEKSRKEYGDESPELERGISWHKSFREQNKNDEQHREEIHNLPRGHGDERKLGLEMGLEQGHNRTVHESEEGKYSRDEYPRHRHRRIVPWQKEPDSKRNEDNNSSEKCSQCEYISDDTLYFFMIVFVCANLPNGNRIETEVGDDREDGEIIIYLRVESISCDIQIVREDFDEEYRDERRRHLSGDLCERVGVDFFGGHFLRGILMVKR</sequence>
<organism evidence="2">
    <name type="scientific">uncultured bacterium</name>
    <name type="common">gcode 4</name>
    <dbReference type="NCBI Taxonomy" id="1234023"/>
    <lineage>
        <taxon>Bacteria</taxon>
        <taxon>environmental samples</taxon>
    </lineage>
</organism>
<feature type="compositionally biased region" description="Basic and acidic residues" evidence="1">
    <location>
        <begin position="122"/>
        <end position="141"/>
    </location>
</feature>
<proteinExistence type="predicted"/>
<feature type="region of interest" description="Disordered" evidence="1">
    <location>
        <begin position="55"/>
        <end position="168"/>
    </location>
</feature>
<name>K1XXL4_9BACT</name>
<protein>
    <submittedName>
        <fullName evidence="2">Uncharacterized protein</fullName>
    </submittedName>
</protein>
<comment type="caution">
    <text evidence="2">The sequence shown here is derived from an EMBL/GenBank/DDBJ whole genome shotgun (WGS) entry which is preliminary data.</text>
</comment>
<dbReference type="AlphaFoldDB" id="K1XXL4"/>